<protein>
    <submittedName>
        <fullName evidence="1">DUF1877 family protein</fullName>
    </submittedName>
</protein>
<dbReference type="InterPro" id="IPR035944">
    <property type="entry name" value="YfbM-like_sf"/>
</dbReference>
<gene>
    <name evidence="1" type="ORF">E4K62_15835</name>
</gene>
<keyword evidence="2" id="KW-1185">Reference proteome</keyword>
<dbReference type="InterPro" id="IPR015068">
    <property type="entry name" value="DUF1877"/>
</dbReference>
<dbReference type="EMBL" id="CP038266">
    <property type="protein sequence ID" value="QBR90026.1"/>
    <property type="molecule type" value="Genomic_DNA"/>
</dbReference>
<dbReference type="Gene3D" id="3.40.1760.10">
    <property type="entry name" value="YfbM-like super family"/>
    <property type="match status" value="1"/>
</dbReference>
<sequence length="187" mass="20825">MPGSGRHLGRDDDRMGIRYYAYAFDTALAQQAVDDPHSILSSDPLADAWGLEPHASLSVATFEQVPPKRDMLYLDKAWSALQSLTRPAPGDPAGGSCHRMFEGHVTMHDLGRDPWVRTILPEEVPSIRDQLSAIDESRVRAWAGTWSSHDGADDEDELRYVLDYLRRAQEFVESLAADGRGMVYLIG</sequence>
<dbReference type="Proteomes" id="UP000295748">
    <property type="component" value="Chromosome"/>
</dbReference>
<proteinExistence type="predicted"/>
<reference evidence="1 2" key="1">
    <citation type="submission" date="2019-03" db="EMBL/GenBank/DDBJ databases">
        <authorList>
            <person name="Dong K."/>
        </authorList>
    </citation>
    <scope>NUCLEOTIDE SEQUENCE [LARGE SCALE GENOMIC DNA]</scope>
    <source>
        <strain evidence="2">dk512</strain>
    </source>
</reference>
<evidence type="ECO:0000313" key="1">
    <source>
        <dbReference type="EMBL" id="QBR90026.1"/>
    </source>
</evidence>
<organism evidence="1 2">
    <name type="scientific">Microbacterium wangchenii</name>
    <dbReference type="NCBI Taxonomy" id="2541726"/>
    <lineage>
        <taxon>Bacteria</taxon>
        <taxon>Bacillati</taxon>
        <taxon>Actinomycetota</taxon>
        <taxon>Actinomycetes</taxon>
        <taxon>Micrococcales</taxon>
        <taxon>Microbacteriaceae</taxon>
        <taxon>Microbacterium</taxon>
    </lineage>
</organism>
<evidence type="ECO:0000313" key="2">
    <source>
        <dbReference type="Proteomes" id="UP000295748"/>
    </source>
</evidence>
<accession>A0ABX5SV07</accession>
<dbReference type="Pfam" id="PF08974">
    <property type="entry name" value="DUF1877"/>
    <property type="match status" value="1"/>
</dbReference>
<name>A0ABX5SV07_9MICO</name>